<feature type="transmembrane region" description="Helical" evidence="1">
    <location>
        <begin position="161"/>
        <end position="179"/>
    </location>
</feature>
<dbReference type="Proteomes" id="UP000231987">
    <property type="component" value="Unassembled WGS sequence"/>
</dbReference>
<reference evidence="3 4" key="1">
    <citation type="submission" date="2017-06" db="EMBL/GenBank/DDBJ databases">
        <title>Ensifer strains isolated from leguminous trees and herbs display diverse denitrification phenotypes with some acting as strong N2O sinks.</title>
        <authorList>
            <person name="Woliy K."/>
            <person name="Mania D."/>
            <person name="Bakken L.R."/>
            <person name="Frostegard A."/>
        </authorList>
    </citation>
    <scope>NUCLEOTIDE SEQUENCE [LARGE SCALE GENOMIC DNA]</scope>
    <source>
        <strain evidence="3 4">AC50a</strain>
    </source>
</reference>
<feature type="domain" description="EamA" evidence="2">
    <location>
        <begin position="161"/>
        <end position="291"/>
    </location>
</feature>
<feature type="transmembrane region" description="Helical" evidence="1">
    <location>
        <begin position="134"/>
        <end position="155"/>
    </location>
</feature>
<dbReference type="InterPro" id="IPR037185">
    <property type="entry name" value="EmrE-like"/>
</dbReference>
<feature type="transmembrane region" description="Helical" evidence="1">
    <location>
        <begin position="83"/>
        <end position="104"/>
    </location>
</feature>
<organism evidence="3 4">
    <name type="scientific">Rhizobium meliloti</name>
    <name type="common">Ensifer meliloti</name>
    <name type="synonym">Sinorhizobium meliloti</name>
    <dbReference type="NCBI Taxonomy" id="382"/>
    <lineage>
        <taxon>Bacteria</taxon>
        <taxon>Pseudomonadati</taxon>
        <taxon>Pseudomonadota</taxon>
        <taxon>Alphaproteobacteria</taxon>
        <taxon>Hyphomicrobiales</taxon>
        <taxon>Rhizobiaceae</taxon>
        <taxon>Sinorhizobium/Ensifer group</taxon>
        <taxon>Sinorhizobium</taxon>
    </lineage>
</organism>
<gene>
    <name evidence="3" type="ORF">CEJ86_18230</name>
</gene>
<feature type="domain" description="EamA" evidence="2">
    <location>
        <begin position="20"/>
        <end position="151"/>
    </location>
</feature>
<keyword evidence="1" id="KW-0812">Transmembrane</keyword>
<feature type="transmembrane region" description="Helical" evidence="1">
    <location>
        <begin position="110"/>
        <end position="129"/>
    </location>
</feature>
<feature type="transmembrane region" description="Helical" evidence="1">
    <location>
        <begin position="191"/>
        <end position="209"/>
    </location>
</feature>
<keyword evidence="1" id="KW-1133">Transmembrane helix</keyword>
<dbReference type="SUPFAM" id="SSF103481">
    <property type="entry name" value="Multidrug resistance efflux transporter EmrE"/>
    <property type="match status" value="2"/>
</dbReference>
<dbReference type="GO" id="GO:0016020">
    <property type="term" value="C:membrane"/>
    <property type="evidence" value="ECO:0007669"/>
    <property type="project" value="InterPro"/>
</dbReference>
<dbReference type="PANTHER" id="PTHR22911:SF135">
    <property type="entry name" value="BLR4310 PROTEIN"/>
    <property type="match status" value="1"/>
</dbReference>
<evidence type="ECO:0000259" key="2">
    <source>
        <dbReference type="Pfam" id="PF00892"/>
    </source>
</evidence>
<dbReference type="RefSeq" id="WP_100672823.1">
    <property type="nucleotide sequence ID" value="NZ_NJGD01000008.1"/>
</dbReference>
<sequence>MSVDATVAPAAAGMPRNLRAAALGLLAFAVFSGTDVLVKLLAERFDVPQVTFMVTLAALAMLAVYAGVTGTTASLRPRHPGLALLRAFLLAVDTLLIHYAFSVLPLSETYLLAFLTPVLVAVLAFALLAERLSIVAWCGVVVGFLGVAVALRPGIAPLNAGHAAAAGSALVFALSLVLLRRARATESDLALVSTLLVVLAAVALAVAWIGGGLAPVGPGDLLIAFFAGLFMLGGHLLLVRAFRMGDASVVAPFQYSQIVWGCLYGALFFAAPIELHTVAGALVIVLSGWLVLK</sequence>
<feature type="transmembrane region" description="Helical" evidence="1">
    <location>
        <begin position="249"/>
        <end position="269"/>
    </location>
</feature>
<feature type="transmembrane region" description="Helical" evidence="1">
    <location>
        <begin position="50"/>
        <end position="71"/>
    </location>
</feature>
<dbReference type="Pfam" id="PF00892">
    <property type="entry name" value="EamA"/>
    <property type="match status" value="2"/>
</dbReference>
<accession>A0A2J0YZM0</accession>
<feature type="transmembrane region" description="Helical" evidence="1">
    <location>
        <begin position="20"/>
        <end position="38"/>
    </location>
</feature>
<protein>
    <submittedName>
        <fullName evidence="3">EamA family transporter</fullName>
    </submittedName>
</protein>
<keyword evidence="1" id="KW-0472">Membrane</keyword>
<dbReference type="AlphaFoldDB" id="A0A2J0YZM0"/>
<proteinExistence type="predicted"/>
<dbReference type="PANTHER" id="PTHR22911">
    <property type="entry name" value="ACYL-MALONYL CONDENSING ENZYME-RELATED"/>
    <property type="match status" value="1"/>
</dbReference>
<name>A0A2J0YZM0_RHIML</name>
<dbReference type="EMBL" id="NJGD01000008">
    <property type="protein sequence ID" value="PJR13711.1"/>
    <property type="molecule type" value="Genomic_DNA"/>
</dbReference>
<dbReference type="InterPro" id="IPR000620">
    <property type="entry name" value="EamA_dom"/>
</dbReference>
<evidence type="ECO:0000256" key="1">
    <source>
        <dbReference type="SAM" id="Phobius"/>
    </source>
</evidence>
<feature type="transmembrane region" description="Helical" evidence="1">
    <location>
        <begin position="275"/>
        <end position="292"/>
    </location>
</feature>
<evidence type="ECO:0000313" key="3">
    <source>
        <dbReference type="EMBL" id="PJR13711.1"/>
    </source>
</evidence>
<evidence type="ECO:0000313" key="4">
    <source>
        <dbReference type="Proteomes" id="UP000231987"/>
    </source>
</evidence>
<comment type="caution">
    <text evidence="3">The sequence shown here is derived from an EMBL/GenBank/DDBJ whole genome shotgun (WGS) entry which is preliminary data.</text>
</comment>
<feature type="transmembrane region" description="Helical" evidence="1">
    <location>
        <begin position="221"/>
        <end position="242"/>
    </location>
</feature>